<dbReference type="EMBL" id="HACA01002133">
    <property type="protein sequence ID" value="CDW19494.1"/>
    <property type="molecule type" value="Transcribed_RNA"/>
</dbReference>
<reference evidence="1" key="1">
    <citation type="submission" date="2014-05" db="EMBL/GenBank/DDBJ databases">
        <authorList>
            <person name="Chronopoulou M."/>
        </authorList>
    </citation>
    <scope>NUCLEOTIDE SEQUENCE</scope>
    <source>
        <tissue evidence="1">Whole organism</tissue>
    </source>
</reference>
<name>A0A0K2T0D9_LEPSM</name>
<protein>
    <submittedName>
        <fullName evidence="1">Uncharacterized protein</fullName>
    </submittedName>
</protein>
<dbReference type="AlphaFoldDB" id="A0A0K2T0D9"/>
<sequence length="31" mass="3587">MISKHNQSSGLKICFNIGLICLSNFEDFLWK</sequence>
<organism evidence="1">
    <name type="scientific">Lepeophtheirus salmonis</name>
    <name type="common">Salmon louse</name>
    <name type="synonym">Caligus salmonis</name>
    <dbReference type="NCBI Taxonomy" id="72036"/>
    <lineage>
        <taxon>Eukaryota</taxon>
        <taxon>Metazoa</taxon>
        <taxon>Ecdysozoa</taxon>
        <taxon>Arthropoda</taxon>
        <taxon>Crustacea</taxon>
        <taxon>Multicrustacea</taxon>
        <taxon>Hexanauplia</taxon>
        <taxon>Copepoda</taxon>
        <taxon>Siphonostomatoida</taxon>
        <taxon>Caligidae</taxon>
        <taxon>Lepeophtheirus</taxon>
    </lineage>
</organism>
<accession>A0A0K2T0D9</accession>
<proteinExistence type="predicted"/>
<evidence type="ECO:0000313" key="1">
    <source>
        <dbReference type="EMBL" id="CDW19494.1"/>
    </source>
</evidence>